<organism evidence="1">
    <name type="scientific">Siphoviridae sp. ct7iJ31</name>
    <dbReference type="NCBI Taxonomy" id="2826167"/>
    <lineage>
        <taxon>Viruses</taxon>
        <taxon>Duplodnaviria</taxon>
        <taxon>Heunggongvirae</taxon>
        <taxon>Uroviricota</taxon>
        <taxon>Caudoviricetes</taxon>
    </lineage>
</organism>
<reference evidence="1" key="1">
    <citation type="journal article" date="2021" name="Proc. Natl. Acad. Sci. U.S.A.">
        <title>A Catalog of Tens of Thousands of Viruses from Human Metagenomes Reveals Hidden Associations with Chronic Diseases.</title>
        <authorList>
            <person name="Tisza M.J."/>
            <person name="Buck C.B."/>
        </authorList>
    </citation>
    <scope>NUCLEOTIDE SEQUENCE</scope>
    <source>
        <strain evidence="1">Ct7iJ31</strain>
    </source>
</reference>
<protein>
    <submittedName>
        <fullName evidence="1">Transcription antitermination protein nusG Regulation, Spt4, Spt5, NusG.9A</fullName>
    </submittedName>
</protein>
<sequence>MNSKPTPDITPNLAISAYHVLQQYCTGQPADCKGCGFYEHCPECFRGMPCDWSLNEEGEINES</sequence>
<accession>A0A8S5NTL0</accession>
<evidence type="ECO:0000313" key="1">
    <source>
        <dbReference type="EMBL" id="DAD97395.1"/>
    </source>
</evidence>
<proteinExistence type="predicted"/>
<name>A0A8S5NTL0_9CAUD</name>
<dbReference type="EMBL" id="BK015239">
    <property type="protein sequence ID" value="DAD97395.1"/>
    <property type="molecule type" value="Genomic_DNA"/>
</dbReference>